<feature type="transmembrane region" description="Helical" evidence="7">
    <location>
        <begin position="99"/>
        <end position="121"/>
    </location>
</feature>
<keyword evidence="3 7" id="KW-0997">Cell inner membrane</keyword>
<dbReference type="EMBL" id="CP025583">
    <property type="protein sequence ID" value="AUM74861.1"/>
    <property type="molecule type" value="Genomic_DNA"/>
</dbReference>
<sequence>MSNEMVGLIGVGSLMLMIVLHIPIGVSMAIAGAVTFAFLRNWDAAFSVIGTEATSAIASPDLALIPLFILMGNFAAGGGMARDVYRLAFAFVGHLRGGLAMATIGGCAGFGAVSGSSIATVTTMTKVAYPEMTQRGYSERLAGGSIAAGGTLGMLVPPSIIFVLYGILTENFVLTLFTAAIVPAIIAVLMHFIAIQAYLRLSPESGRSAERTSWSGRLHALRGAWTVLLLAVVVAGGIYSGIFTVTESAAVGAVLSMAIALFRGEMKMRSFWAALHDTAATTAMIYVIVIGAGIFSYAMTLSLLPETLVNWIGGLPVPPLVIIAILMIFYIIMGAIFDTISAMVLTLPFVYPVILQLGYDPIWWGVIMIMVIEIGMITPPIGINVLVMNAMLPGSSLGTIYRGIVPFLIADLVRLVILILIPALSLYLPTIMGMPR</sequence>
<comment type="function">
    <text evidence="7">Part of the tripartite ATP-independent periplasmic (TRAP) transport system.</text>
</comment>
<evidence type="ECO:0000256" key="4">
    <source>
        <dbReference type="ARBA" id="ARBA00022692"/>
    </source>
</evidence>
<dbReference type="GO" id="GO:0005886">
    <property type="term" value="C:plasma membrane"/>
    <property type="evidence" value="ECO:0007669"/>
    <property type="project" value="UniProtKB-SubCell"/>
</dbReference>
<keyword evidence="10" id="KW-1185">Reference proteome</keyword>
<dbReference type="KEGG" id="paru:CYR75_11745"/>
<dbReference type="AlphaFoldDB" id="A0A2K9MGT4"/>
<evidence type="ECO:0000313" key="9">
    <source>
        <dbReference type="EMBL" id="AUM74861.1"/>
    </source>
</evidence>
<feature type="transmembrane region" description="Helical" evidence="7">
    <location>
        <begin position="174"/>
        <end position="199"/>
    </location>
</feature>
<feature type="domain" description="TRAP C4-dicarboxylate transport system permease DctM subunit" evidence="8">
    <location>
        <begin position="11"/>
        <end position="424"/>
    </location>
</feature>
<organism evidence="9 10">
    <name type="scientific">Paracoccus jeotgali</name>
    <dbReference type="NCBI Taxonomy" id="2065379"/>
    <lineage>
        <taxon>Bacteria</taxon>
        <taxon>Pseudomonadati</taxon>
        <taxon>Pseudomonadota</taxon>
        <taxon>Alphaproteobacteria</taxon>
        <taxon>Rhodobacterales</taxon>
        <taxon>Paracoccaceae</taxon>
        <taxon>Paracoccus</taxon>
    </lineage>
</organism>
<dbReference type="GO" id="GO:0022857">
    <property type="term" value="F:transmembrane transporter activity"/>
    <property type="evidence" value="ECO:0007669"/>
    <property type="project" value="UniProtKB-UniRule"/>
</dbReference>
<keyword evidence="6 7" id="KW-0472">Membrane</keyword>
<comment type="subcellular location">
    <subcellularLocation>
        <location evidence="1 7">Cell inner membrane</location>
        <topology evidence="1 7">Multi-pass membrane protein</topology>
    </subcellularLocation>
</comment>
<feature type="transmembrane region" description="Helical" evidence="7">
    <location>
        <begin position="220"/>
        <end position="242"/>
    </location>
</feature>
<feature type="transmembrane region" description="Helical" evidence="7">
    <location>
        <begin position="320"/>
        <end position="350"/>
    </location>
</feature>
<feature type="transmembrane region" description="Helical" evidence="7">
    <location>
        <begin position="60"/>
        <end position="79"/>
    </location>
</feature>
<feature type="transmembrane region" description="Helical" evidence="7">
    <location>
        <begin position="141"/>
        <end position="168"/>
    </location>
</feature>
<keyword evidence="4 7" id="KW-0812">Transmembrane</keyword>
<feature type="transmembrane region" description="Helical" evidence="7">
    <location>
        <begin position="248"/>
        <end position="266"/>
    </location>
</feature>
<feature type="transmembrane region" description="Helical" evidence="7">
    <location>
        <begin position="278"/>
        <end position="300"/>
    </location>
</feature>
<accession>A0A2K9MGT4</accession>
<comment type="subunit">
    <text evidence="7">The complex comprises the extracytoplasmic solute receptor protein and the two transmembrane proteins.</text>
</comment>
<dbReference type="PANTHER" id="PTHR33362:SF5">
    <property type="entry name" value="C4-DICARBOXYLATE TRAP TRANSPORTER LARGE PERMEASE PROTEIN DCTM"/>
    <property type="match status" value="1"/>
</dbReference>
<protein>
    <recommendedName>
        <fullName evidence="7">TRAP transporter large permease protein</fullName>
    </recommendedName>
</protein>
<dbReference type="PIRSF" id="PIRSF006066">
    <property type="entry name" value="HI0050"/>
    <property type="match status" value="1"/>
</dbReference>
<dbReference type="RefSeq" id="WP_101500206.1">
    <property type="nucleotide sequence ID" value="NZ_CP025583.1"/>
</dbReference>
<keyword evidence="7" id="KW-0813">Transport</keyword>
<dbReference type="InterPro" id="IPR004681">
    <property type="entry name" value="TRAP_DctM"/>
</dbReference>
<evidence type="ECO:0000256" key="2">
    <source>
        <dbReference type="ARBA" id="ARBA00022475"/>
    </source>
</evidence>
<feature type="transmembrane region" description="Helical" evidence="7">
    <location>
        <begin position="6"/>
        <end position="39"/>
    </location>
</feature>
<gene>
    <name evidence="9" type="ORF">CYR75_11745</name>
</gene>
<dbReference type="Pfam" id="PF06808">
    <property type="entry name" value="DctM"/>
    <property type="match status" value="1"/>
</dbReference>
<dbReference type="Proteomes" id="UP000234882">
    <property type="component" value="Chromosome"/>
</dbReference>
<keyword evidence="5 7" id="KW-1133">Transmembrane helix</keyword>
<evidence type="ECO:0000256" key="5">
    <source>
        <dbReference type="ARBA" id="ARBA00022989"/>
    </source>
</evidence>
<evidence type="ECO:0000256" key="1">
    <source>
        <dbReference type="ARBA" id="ARBA00004429"/>
    </source>
</evidence>
<evidence type="ECO:0000256" key="6">
    <source>
        <dbReference type="ARBA" id="ARBA00023136"/>
    </source>
</evidence>
<reference evidence="10" key="1">
    <citation type="submission" date="2017-12" db="EMBL/GenBank/DDBJ databases">
        <title>Genomic analysis of Paracoccus sp. CBA4604.</title>
        <authorList>
            <person name="Roh S.W."/>
            <person name="Kim J.Y."/>
            <person name="Kim J.S."/>
        </authorList>
    </citation>
    <scope>NUCLEOTIDE SEQUENCE [LARGE SCALE GENOMIC DNA]</scope>
    <source>
        <strain evidence="10">CBA4604</strain>
    </source>
</reference>
<feature type="transmembrane region" description="Helical" evidence="7">
    <location>
        <begin position="362"/>
        <end position="383"/>
    </location>
</feature>
<comment type="similarity">
    <text evidence="7">Belongs to the TRAP transporter large permease family.</text>
</comment>
<feature type="transmembrane region" description="Helical" evidence="7">
    <location>
        <begin position="403"/>
        <end position="428"/>
    </location>
</feature>
<evidence type="ECO:0000313" key="10">
    <source>
        <dbReference type="Proteomes" id="UP000234882"/>
    </source>
</evidence>
<evidence type="ECO:0000259" key="8">
    <source>
        <dbReference type="Pfam" id="PF06808"/>
    </source>
</evidence>
<proteinExistence type="inferred from homology"/>
<dbReference type="PANTHER" id="PTHR33362">
    <property type="entry name" value="SIALIC ACID TRAP TRANSPORTER PERMEASE PROTEIN SIAT-RELATED"/>
    <property type="match status" value="1"/>
</dbReference>
<keyword evidence="2" id="KW-1003">Cell membrane</keyword>
<name>A0A2K9MGT4_9RHOB</name>
<dbReference type="NCBIfam" id="TIGR00786">
    <property type="entry name" value="dctM"/>
    <property type="match status" value="1"/>
</dbReference>
<evidence type="ECO:0000256" key="7">
    <source>
        <dbReference type="RuleBase" id="RU369079"/>
    </source>
</evidence>
<dbReference type="InterPro" id="IPR010656">
    <property type="entry name" value="DctM"/>
</dbReference>
<dbReference type="OrthoDB" id="9790209at2"/>
<evidence type="ECO:0000256" key="3">
    <source>
        <dbReference type="ARBA" id="ARBA00022519"/>
    </source>
</evidence>